<sequence length="48" mass="5283">MSGVARNPAMSLSFGFVMNPDNLGSSRTKEWVPKESRYGFFVNRGIGS</sequence>
<name>A0AAV5I0J5_9ROSI</name>
<proteinExistence type="predicted"/>
<dbReference type="EMBL" id="BPVZ01000005">
    <property type="protein sequence ID" value="GKU91498.1"/>
    <property type="molecule type" value="Genomic_DNA"/>
</dbReference>
<reference evidence="1 2" key="1">
    <citation type="journal article" date="2021" name="Commun. Biol.">
        <title>The genome of Shorea leprosula (Dipterocarpaceae) highlights the ecological relevance of drought in aseasonal tropical rainforests.</title>
        <authorList>
            <person name="Ng K.K.S."/>
            <person name="Kobayashi M.J."/>
            <person name="Fawcett J.A."/>
            <person name="Hatakeyama M."/>
            <person name="Paape T."/>
            <person name="Ng C.H."/>
            <person name="Ang C.C."/>
            <person name="Tnah L.H."/>
            <person name="Lee C.T."/>
            <person name="Nishiyama T."/>
            <person name="Sese J."/>
            <person name="O'Brien M.J."/>
            <person name="Copetti D."/>
            <person name="Mohd Noor M.I."/>
            <person name="Ong R.C."/>
            <person name="Putra M."/>
            <person name="Sireger I.Z."/>
            <person name="Indrioko S."/>
            <person name="Kosugi Y."/>
            <person name="Izuno A."/>
            <person name="Isagi Y."/>
            <person name="Lee S.L."/>
            <person name="Shimizu K.K."/>
        </authorList>
    </citation>
    <scope>NUCLEOTIDE SEQUENCE [LARGE SCALE GENOMIC DNA]</scope>
    <source>
        <strain evidence="1">214</strain>
    </source>
</reference>
<gene>
    <name evidence="1" type="ORF">SLEP1_g5364</name>
</gene>
<keyword evidence="2" id="KW-1185">Reference proteome</keyword>
<accession>A0AAV5I0J5</accession>
<dbReference type="Proteomes" id="UP001054252">
    <property type="component" value="Unassembled WGS sequence"/>
</dbReference>
<organism evidence="1 2">
    <name type="scientific">Rubroshorea leprosula</name>
    <dbReference type="NCBI Taxonomy" id="152421"/>
    <lineage>
        <taxon>Eukaryota</taxon>
        <taxon>Viridiplantae</taxon>
        <taxon>Streptophyta</taxon>
        <taxon>Embryophyta</taxon>
        <taxon>Tracheophyta</taxon>
        <taxon>Spermatophyta</taxon>
        <taxon>Magnoliopsida</taxon>
        <taxon>eudicotyledons</taxon>
        <taxon>Gunneridae</taxon>
        <taxon>Pentapetalae</taxon>
        <taxon>rosids</taxon>
        <taxon>malvids</taxon>
        <taxon>Malvales</taxon>
        <taxon>Dipterocarpaceae</taxon>
        <taxon>Rubroshorea</taxon>
    </lineage>
</organism>
<comment type="caution">
    <text evidence="1">The sequence shown here is derived from an EMBL/GenBank/DDBJ whole genome shotgun (WGS) entry which is preliminary data.</text>
</comment>
<protein>
    <submittedName>
        <fullName evidence="1">Uncharacterized protein</fullName>
    </submittedName>
</protein>
<dbReference type="AlphaFoldDB" id="A0AAV5I0J5"/>
<evidence type="ECO:0000313" key="1">
    <source>
        <dbReference type="EMBL" id="GKU91498.1"/>
    </source>
</evidence>
<evidence type="ECO:0000313" key="2">
    <source>
        <dbReference type="Proteomes" id="UP001054252"/>
    </source>
</evidence>